<protein>
    <submittedName>
        <fullName evidence="1">Uncharacterized protein</fullName>
    </submittedName>
</protein>
<dbReference type="HOGENOM" id="CLU_2700202_0_0_6"/>
<sequence length="73" mass="8022">MSCINPLQIKSGNIGVIEFSQLSFDISPDELEVLGALLVAVSSALEIKGIKELLTAMVVAIRNFLDMMNYPYF</sequence>
<dbReference type="EMBL" id="LN614827">
    <property type="protein sequence ID" value="CEG56736.1"/>
    <property type="molecule type" value="Genomic_DNA"/>
</dbReference>
<dbReference type="AlphaFoldDB" id="A0A098G431"/>
<organism evidence="1 2">
    <name type="scientific">Legionella fallonii LLAP-10</name>
    <dbReference type="NCBI Taxonomy" id="1212491"/>
    <lineage>
        <taxon>Bacteria</taxon>
        <taxon>Pseudomonadati</taxon>
        <taxon>Pseudomonadota</taxon>
        <taxon>Gammaproteobacteria</taxon>
        <taxon>Legionellales</taxon>
        <taxon>Legionellaceae</taxon>
        <taxon>Legionella</taxon>
    </lineage>
</organism>
<gene>
    <name evidence="1" type="ORF">LFA_1310</name>
</gene>
<name>A0A098G431_9GAMM</name>
<reference evidence="2" key="1">
    <citation type="submission" date="2014-09" db="EMBL/GenBank/DDBJ databases">
        <authorList>
            <person name="Gomez-Valero L."/>
        </authorList>
    </citation>
    <scope>NUCLEOTIDE SEQUENCE [LARGE SCALE GENOMIC DNA]</scope>
    <source>
        <strain evidence="2">ATCC700992</strain>
    </source>
</reference>
<keyword evidence="2" id="KW-1185">Reference proteome</keyword>
<dbReference type="Proteomes" id="UP000032430">
    <property type="component" value="Chromosome I"/>
</dbReference>
<dbReference type="KEGG" id="lfa:LFA_1310"/>
<evidence type="ECO:0000313" key="2">
    <source>
        <dbReference type="Proteomes" id="UP000032430"/>
    </source>
</evidence>
<evidence type="ECO:0000313" key="1">
    <source>
        <dbReference type="EMBL" id="CEG56736.1"/>
    </source>
</evidence>
<accession>A0A098G431</accession>
<proteinExistence type="predicted"/>